<name>A0A7C5AN42_9BACT</name>
<protein>
    <recommendedName>
        <fullName evidence="3">DUF2497 domain-containing protein</fullName>
    </recommendedName>
</protein>
<gene>
    <name evidence="2" type="ORF">ENW48_08035</name>
</gene>
<evidence type="ECO:0000313" key="2">
    <source>
        <dbReference type="EMBL" id="HGZ12152.1"/>
    </source>
</evidence>
<dbReference type="EMBL" id="DTKJ01000055">
    <property type="protein sequence ID" value="HGZ12152.1"/>
    <property type="molecule type" value="Genomic_DNA"/>
</dbReference>
<dbReference type="AlphaFoldDB" id="A0A7C5AN42"/>
<sequence length="157" mass="17095">MDPTESPSVPTPDDEEEIIELTEVVAEAPTEVLLELGAEVDELAGLKPRGPGPLSKKPGADQVEASKSDSLDDLLASLPDLTEDLEVPAKTPVKEAQPRMAGLQEMGQLIPEAELKEMVREVIQETVERLARELLPGLAAQVLERQFLALKKRLLED</sequence>
<proteinExistence type="predicted"/>
<comment type="caution">
    <text evidence="2">The sequence shown here is derived from an EMBL/GenBank/DDBJ whole genome shotgun (WGS) entry which is preliminary data.</text>
</comment>
<evidence type="ECO:0008006" key="3">
    <source>
        <dbReference type="Google" id="ProtNLM"/>
    </source>
</evidence>
<feature type="region of interest" description="Disordered" evidence="1">
    <location>
        <begin position="44"/>
        <end position="72"/>
    </location>
</feature>
<feature type="region of interest" description="Disordered" evidence="1">
    <location>
        <begin position="80"/>
        <end position="99"/>
    </location>
</feature>
<accession>A0A7C5AN42</accession>
<reference evidence="2" key="1">
    <citation type="journal article" date="2020" name="mSystems">
        <title>Genome- and Community-Level Interaction Insights into Carbon Utilization and Element Cycling Functions of Hydrothermarchaeota in Hydrothermal Sediment.</title>
        <authorList>
            <person name="Zhou Z."/>
            <person name="Liu Y."/>
            <person name="Xu W."/>
            <person name="Pan J."/>
            <person name="Luo Z.H."/>
            <person name="Li M."/>
        </authorList>
    </citation>
    <scope>NUCLEOTIDE SEQUENCE [LARGE SCALE GENOMIC DNA]</scope>
    <source>
        <strain evidence="2">SpSt-853</strain>
    </source>
</reference>
<evidence type="ECO:0000256" key="1">
    <source>
        <dbReference type="SAM" id="MobiDB-lite"/>
    </source>
</evidence>
<organism evidence="2">
    <name type="scientific">Desulfobacca acetoxidans</name>
    <dbReference type="NCBI Taxonomy" id="60893"/>
    <lineage>
        <taxon>Bacteria</taxon>
        <taxon>Pseudomonadati</taxon>
        <taxon>Thermodesulfobacteriota</taxon>
        <taxon>Desulfobaccia</taxon>
        <taxon>Desulfobaccales</taxon>
        <taxon>Desulfobaccaceae</taxon>
        <taxon>Desulfobacca</taxon>
    </lineage>
</organism>